<dbReference type="EC" id="2.4.1.-" evidence="10"/>
<sequence length="314" mass="35702">MSNPKLSIIICVYNEEPNIRPLNKWINESITGIEYEIIYVDDGSTDRTRQEIIALNDPRVVLVEFRKNFGQSAALYAGIEQAQGEYLVTMDGDLQNDPSDIPMMLKLAEDEHRDLVAGVRKNRQDGMFLRKIPSKIANAIIRKSTGVYIKDYGCTLKVFKSDLAKNIGLYGELHRFIPVLASLEGATITQVDVKHHAREFGKSKYGINRTFKVVSDLMLMVFFKKYMGKPMHLFGGIGLLFLIVGSLINGWFLIEKIMGHDIWGKPMLLLGILLLIAGIQLITIGIMAELLMRTYYESQQKRPYKIRKVHTFEA</sequence>
<feature type="transmembrane region" description="Helical" evidence="8">
    <location>
        <begin position="266"/>
        <end position="292"/>
    </location>
</feature>
<feature type="domain" description="Glycosyltransferase 2-like" evidence="9">
    <location>
        <begin position="7"/>
        <end position="164"/>
    </location>
</feature>
<evidence type="ECO:0000259" key="9">
    <source>
        <dbReference type="Pfam" id="PF00535"/>
    </source>
</evidence>
<evidence type="ECO:0000256" key="1">
    <source>
        <dbReference type="ARBA" id="ARBA00022475"/>
    </source>
</evidence>
<dbReference type="PANTHER" id="PTHR48090">
    <property type="entry name" value="UNDECAPRENYL-PHOSPHATE 4-DEOXY-4-FORMAMIDO-L-ARABINOSE TRANSFERASE-RELATED"/>
    <property type="match status" value="1"/>
</dbReference>
<organism evidence="10">
    <name type="scientific">bioreactor metagenome</name>
    <dbReference type="NCBI Taxonomy" id="1076179"/>
    <lineage>
        <taxon>unclassified sequences</taxon>
        <taxon>metagenomes</taxon>
        <taxon>ecological metagenomes</taxon>
    </lineage>
</organism>
<feature type="transmembrane region" description="Helical" evidence="8">
    <location>
        <begin position="233"/>
        <end position="254"/>
    </location>
</feature>
<evidence type="ECO:0000256" key="2">
    <source>
        <dbReference type="ARBA" id="ARBA00022676"/>
    </source>
</evidence>
<dbReference type="SUPFAM" id="SSF53448">
    <property type="entry name" value="Nucleotide-diphospho-sugar transferases"/>
    <property type="match status" value="1"/>
</dbReference>
<gene>
    <name evidence="10" type="primary">rgtE_5</name>
    <name evidence="10" type="ORF">SDC9_21868</name>
</gene>
<evidence type="ECO:0000256" key="4">
    <source>
        <dbReference type="ARBA" id="ARBA00022692"/>
    </source>
</evidence>
<protein>
    <submittedName>
        <fullName evidence="10">Dodecaprenyl-phosphate galacturonate synthase</fullName>
        <ecNumber evidence="10">2.4.1.-</ecNumber>
    </submittedName>
</protein>
<dbReference type="GO" id="GO:0099621">
    <property type="term" value="F:undecaprenyl-phosphate 4-deoxy-4-formamido-L-arabinose transferase activity"/>
    <property type="evidence" value="ECO:0007669"/>
    <property type="project" value="TreeGrafter"/>
</dbReference>
<evidence type="ECO:0000256" key="3">
    <source>
        <dbReference type="ARBA" id="ARBA00022679"/>
    </source>
</evidence>
<proteinExistence type="predicted"/>
<evidence type="ECO:0000313" key="10">
    <source>
        <dbReference type="EMBL" id="MPL76023.1"/>
    </source>
</evidence>
<name>A0A644UAW1_9ZZZZ</name>
<reference evidence="10" key="1">
    <citation type="submission" date="2019-08" db="EMBL/GenBank/DDBJ databases">
        <authorList>
            <person name="Kucharzyk K."/>
            <person name="Murdoch R.W."/>
            <person name="Higgins S."/>
            <person name="Loffler F."/>
        </authorList>
    </citation>
    <scope>NUCLEOTIDE SEQUENCE</scope>
</reference>
<dbReference type="AlphaFoldDB" id="A0A644UAW1"/>
<keyword evidence="7 8" id="KW-0472">Membrane</keyword>
<dbReference type="Pfam" id="PF00535">
    <property type="entry name" value="Glycos_transf_2"/>
    <property type="match status" value="1"/>
</dbReference>
<dbReference type="InterPro" id="IPR050256">
    <property type="entry name" value="Glycosyltransferase_2"/>
</dbReference>
<keyword evidence="1" id="KW-1003">Cell membrane</keyword>
<keyword evidence="2 10" id="KW-0328">Glycosyltransferase</keyword>
<dbReference type="GO" id="GO:0009103">
    <property type="term" value="P:lipopolysaccharide biosynthetic process"/>
    <property type="evidence" value="ECO:0007669"/>
    <property type="project" value="UniProtKB-KW"/>
</dbReference>
<keyword evidence="3 10" id="KW-0808">Transferase</keyword>
<keyword evidence="4 8" id="KW-0812">Transmembrane</keyword>
<keyword evidence="6 8" id="KW-1133">Transmembrane helix</keyword>
<comment type="caution">
    <text evidence="10">The sequence shown here is derived from an EMBL/GenBank/DDBJ whole genome shotgun (WGS) entry which is preliminary data.</text>
</comment>
<evidence type="ECO:0000256" key="5">
    <source>
        <dbReference type="ARBA" id="ARBA00022985"/>
    </source>
</evidence>
<dbReference type="PANTHER" id="PTHR48090:SF3">
    <property type="entry name" value="UNDECAPRENYL-PHOSPHATE 4-DEOXY-4-FORMAMIDO-L-ARABINOSE TRANSFERASE"/>
    <property type="match status" value="1"/>
</dbReference>
<evidence type="ECO:0000256" key="8">
    <source>
        <dbReference type="SAM" id="Phobius"/>
    </source>
</evidence>
<dbReference type="GO" id="GO:0005886">
    <property type="term" value="C:plasma membrane"/>
    <property type="evidence" value="ECO:0007669"/>
    <property type="project" value="TreeGrafter"/>
</dbReference>
<dbReference type="CDD" id="cd04187">
    <property type="entry name" value="DPM1_like_bac"/>
    <property type="match status" value="1"/>
</dbReference>
<keyword evidence="5" id="KW-0448">Lipopolysaccharide biosynthesis</keyword>
<evidence type="ECO:0000256" key="7">
    <source>
        <dbReference type="ARBA" id="ARBA00023136"/>
    </source>
</evidence>
<dbReference type="InterPro" id="IPR001173">
    <property type="entry name" value="Glyco_trans_2-like"/>
</dbReference>
<accession>A0A644UAW1</accession>
<dbReference type="InterPro" id="IPR029044">
    <property type="entry name" value="Nucleotide-diphossugar_trans"/>
</dbReference>
<dbReference type="EMBL" id="VSSQ01000093">
    <property type="protein sequence ID" value="MPL76023.1"/>
    <property type="molecule type" value="Genomic_DNA"/>
</dbReference>
<dbReference type="Gene3D" id="3.90.550.10">
    <property type="entry name" value="Spore Coat Polysaccharide Biosynthesis Protein SpsA, Chain A"/>
    <property type="match status" value="1"/>
</dbReference>
<evidence type="ECO:0000256" key="6">
    <source>
        <dbReference type="ARBA" id="ARBA00022989"/>
    </source>
</evidence>